<keyword evidence="3 4" id="KW-0663">Pyridoxal phosphate</keyword>
<dbReference type="InterPro" id="IPR050087">
    <property type="entry name" value="AON_synthase_class-II"/>
</dbReference>
<dbReference type="Pfam" id="PF00155">
    <property type="entry name" value="Aminotran_1_2"/>
    <property type="match status" value="1"/>
</dbReference>
<gene>
    <name evidence="6" type="ORF">DFR46_1397</name>
</gene>
<dbReference type="PANTHER" id="PTHR13693:SF3">
    <property type="entry name" value="LD36009P"/>
    <property type="match status" value="1"/>
</dbReference>
<evidence type="ECO:0000256" key="2">
    <source>
        <dbReference type="ARBA" id="ARBA00022679"/>
    </source>
</evidence>
<dbReference type="AlphaFoldDB" id="A0A3D9FEY5"/>
<dbReference type="SUPFAM" id="SSF53383">
    <property type="entry name" value="PLP-dependent transferases"/>
    <property type="match status" value="1"/>
</dbReference>
<evidence type="ECO:0000313" key="7">
    <source>
        <dbReference type="Proteomes" id="UP000256310"/>
    </source>
</evidence>
<dbReference type="InterPro" id="IPR015421">
    <property type="entry name" value="PyrdxlP-dep_Trfase_major"/>
</dbReference>
<dbReference type="InterPro" id="IPR015424">
    <property type="entry name" value="PyrdxlP-dep_Trfase"/>
</dbReference>
<dbReference type="NCBIfam" id="NF047603">
    <property type="entry name" value="SerpalmtaseAlphaP"/>
    <property type="match status" value="1"/>
</dbReference>
<dbReference type="PROSITE" id="PS00599">
    <property type="entry name" value="AA_TRANSFER_CLASS_2"/>
    <property type="match status" value="1"/>
</dbReference>
<keyword evidence="2 6" id="KW-0808">Transferase</keyword>
<dbReference type="NCBIfam" id="NF047599">
    <property type="entry name" value="SerpalmtaseBetaP"/>
    <property type="match status" value="1"/>
</dbReference>
<dbReference type="Gene3D" id="3.90.1150.10">
    <property type="entry name" value="Aspartate Aminotransferase, domain 1"/>
    <property type="match status" value="1"/>
</dbReference>
<evidence type="ECO:0000313" key="6">
    <source>
        <dbReference type="EMBL" id="RED16374.1"/>
    </source>
</evidence>
<reference evidence="6 7" key="1">
    <citation type="submission" date="2018-07" db="EMBL/GenBank/DDBJ databases">
        <title>Genomic Encyclopedia of Type Strains, Phase IV (KMG-IV): sequencing the most valuable type-strain genomes for metagenomic binning, comparative biology and taxonomic classification.</title>
        <authorList>
            <person name="Goeker M."/>
        </authorList>
    </citation>
    <scope>NUCLEOTIDE SEQUENCE [LARGE SCALE GENOMIC DNA]</scope>
    <source>
        <strain evidence="6 7">DSM 26725</strain>
    </source>
</reference>
<dbReference type="Proteomes" id="UP000256310">
    <property type="component" value="Unassembled WGS sequence"/>
</dbReference>
<name>A0A3D9FEY5_9SPHN</name>
<sequence>MTVTTEHATTPATEEPKAADLFAKFAPLIRERDTLLETGVRDPFAIVMDEVKSPTEAVIDGKDTILLGTYNYMGMTFDPDVIAAGKEALEKFGAGTTGSRVLNGTYQGHKACEEALEEFYGMDHAMVFSTGYQANLGIVSTLAGKGDYVILDADSHASIYDGCFLGNADIVRFRHNNPENLEKRLAKLPPEAGKLVVLEGVYSMLGDIAPLDIMVPIAKKYGAMVLVDEAHSMGFFGEHGRGVAEAQGVMDQVDFIIGTFSKSVGTVGGFCVSNHPQTDFLRLVCRPYTFTASLPPSVVATATTSIRKLMYAGNKRAHLWENSKRLHKGLRNLGFTLATEEPESAILAVLLPDQEKAVRMWQALLEQGLYVNMARPPATPAGVYLLRCSLCAEHTAEQVEQILDMFEAAGKATGSIS</sequence>
<comment type="cofactor">
    <cofactor evidence="1 4">
        <name>pyridoxal 5'-phosphate</name>
        <dbReference type="ChEBI" id="CHEBI:597326"/>
    </cofactor>
</comment>
<feature type="domain" description="Aminotransferase class I/classII large" evidence="5">
    <location>
        <begin position="63"/>
        <end position="404"/>
    </location>
</feature>
<evidence type="ECO:0000256" key="1">
    <source>
        <dbReference type="ARBA" id="ARBA00001933"/>
    </source>
</evidence>
<dbReference type="CDD" id="cd06454">
    <property type="entry name" value="KBL_like"/>
    <property type="match status" value="1"/>
</dbReference>
<evidence type="ECO:0000259" key="5">
    <source>
        <dbReference type="Pfam" id="PF00155"/>
    </source>
</evidence>
<dbReference type="InterPro" id="IPR015422">
    <property type="entry name" value="PyrdxlP-dep_Trfase_small"/>
</dbReference>
<comment type="similarity">
    <text evidence="4">Belongs to the class-II pyridoxal-phosphate-dependent aminotransferase family.</text>
</comment>
<organism evidence="6 7">
    <name type="scientific">Parasphingopyxis lamellibrachiae</name>
    <dbReference type="NCBI Taxonomy" id="680125"/>
    <lineage>
        <taxon>Bacteria</taxon>
        <taxon>Pseudomonadati</taxon>
        <taxon>Pseudomonadota</taxon>
        <taxon>Alphaproteobacteria</taxon>
        <taxon>Sphingomonadales</taxon>
        <taxon>Sphingomonadaceae</taxon>
        <taxon>Parasphingopyxis</taxon>
    </lineage>
</organism>
<protein>
    <submittedName>
        <fullName evidence="6">Serine palmitoyltransferase</fullName>
    </submittedName>
</protein>
<dbReference type="EMBL" id="QRDP01000004">
    <property type="protein sequence ID" value="RED16374.1"/>
    <property type="molecule type" value="Genomic_DNA"/>
</dbReference>
<dbReference type="GO" id="GO:0030170">
    <property type="term" value="F:pyridoxal phosphate binding"/>
    <property type="evidence" value="ECO:0007669"/>
    <property type="project" value="InterPro"/>
</dbReference>
<dbReference type="GO" id="GO:0016740">
    <property type="term" value="F:transferase activity"/>
    <property type="evidence" value="ECO:0007669"/>
    <property type="project" value="UniProtKB-KW"/>
</dbReference>
<dbReference type="InterPro" id="IPR004839">
    <property type="entry name" value="Aminotransferase_I/II_large"/>
</dbReference>
<keyword evidence="7" id="KW-1185">Reference proteome</keyword>
<comment type="caution">
    <text evidence="6">The sequence shown here is derived from an EMBL/GenBank/DDBJ whole genome shotgun (WGS) entry which is preliminary data.</text>
</comment>
<evidence type="ECO:0000256" key="3">
    <source>
        <dbReference type="ARBA" id="ARBA00022898"/>
    </source>
</evidence>
<accession>A0A3D9FEY5</accession>
<evidence type="ECO:0000256" key="4">
    <source>
        <dbReference type="RuleBase" id="RU003693"/>
    </source>
</evidence>
<dbReference type="RefSeq" id="WP_116235788.1">
    <property type="nucleotide sequence ID" value="NZ_QRDP01000004.1"/>
</dbReference>
<dbReference type="PANTHER" id="PTHR13693">
    <property type="entry name" value="CLASS II AMINOTRANSFERASE/8-AMINO-7-OXONONANOATE SYNTHASE"/>
    <property type="match status" value="1"/>
</dbReference>
<dbReference type="InterPro" id="IPR001917">
    <property type="entry name" value="Aminotrans_II_pyridoxalP_BS"/>
</dbReference>
<dbReference type="OrthoDB" id="9807157at2"/>
<dbReference type="Gene3D" id="3.40.640.10">
    <property type="entry name" value="Type I PLP-dependent aspartate aminotransferase-like (Major domain)"/>
    <property type="match status" value="1"/>
</dbReference>
<proteinExistence type="inferred from homology"/>